<reference evidence="1" key="1">
    <citation type="submission" date="2022-07" db="EMBL/GenBank/DDBJ databases">
        <title>Genome Sequence of Phlebia brevispora.</title>
        <authorList>
            <person name="Buettner E."/>
        </authorList>
    </citation>
    <scope>NUCLEOTIDE SEQUENCE</scope>
    <source>
        <strain evidence="1">MPL23</strain>
    </source>
</reference>
<comment type="caution">
    <text evidence="1">The sequence shown here is derived from an EMBL/GenBank/DDBJ whole genome shotgun (WGS) entry which is preliminary data.</text>
</comment>
<dbReference type="EMBL" id="JANHOG010000225">
    <property type="protein sequence ID" value="KAJ3556630.1"/>
    <property type="molecule type" value="Genomic_DNA"/>
</dbReference>
<keyword evidence="2" id="KW-1185">Reference proteome</keyword>
<name>A0ACC1T9U9_9APHY</name>
<accession>A0ACC1T9U9</accession>
<gene>
    <name evidence="1" type="ORF">NM688_g1919</name>
</gene>
<proteinExistence type="predicted"/>
<protein>
    <submittedName>
        <fullName evidence="1">Uncharacterized protein</fullName>
    </submittedName>
</protein>
<evidence type="ECO:0000313" key="1">
    <source>
        <dbReference type="EMBL" id="KAJ3556630.1"/>
    </source>
</evidence>
<sequence>MNARLTIALCIVLHAILVLIYAAILATYQAGVYDRPLSLSQDTVRNVITVVSQSFTIAYCAILVLFTQRIASHDFIRRRQTLTAIHDKSSAWLGLGSSLETLVNQGKIVTDLPGVSMITAYLLLIFVVHTTLSGIFAVGTQDITTFVTHSTTLARQGFESQLIEYGDSTLDPHSILSLYDVLNISTVGVSGDMIYDIIPVVANATTTGIEVNATTFSVDCGALPDVVQVDFQPNLTDNSFSGINNPLTTGAPAYFFDFGGGKYGTIAYPMSKDQFQVMSVGANDGRSPSPSMLVVASTYPLVDAAGNNATTVTINPGFHLDAHNDPQITSLYFVGCNFNSQNTTVLVNPQNGMADYLSAPPLQVRWHDWSDPGALPDPLLTNVGISLQAFASTAPPSSVVVPQIIISNASFHTTAPYQSSMIDDFLQMDITVNRPVNQSDFDSVPVTVGELNWSLARAYAAVIWSYNSLLPLLTETNQMVLRQGNAAIPSLSLQERLTINTISLYAGLAASCILFVLTVGLIIRSGAFAKHAVCDDVSRLLPMLWLLGNEPRLAAVQQPDLDTLRAAGMYEVAGLDRHRRRANRMKAQAEEEEHELDEPFTETPRSADHLLVHTPEDTITICNSAASGLSMRGHARRVWRRRFLEILSNQTVVIATGLTVTLVRTWSLDSKHPKTRSQNFLRMDFAQYDDYTDNPGLDSENYPSLLCSLILTDPRRFFTILERASKSPQNSRFKLSKLLRAIDEFIDRTDSQDYVVVLESLVCNCGVQRVLVDDILLNKQLYDPRGYITNALEMHMNLSDTVLVMPIFIIASTMEHNIFMFKGDPGAADAWDPYTRIPKLDHMAQESVQWLIMSCMMCLWQTYDSLITVPRQAIQLLIYFWSHGLLPEDDIATLTTIRDYFSLPGIWEGRGQSIAKAVMSNIDDAWDFVRTCTVALRDETAVDENLEGLLNVIQIIIHFCPHQTFGALHDSESYQDPWAKLLRSIARVCERQLCSGSPDFEFTITGFNILGMFLRPGLGVEPARPQVYGPQAKNGDLAQLDLIPLAAHFTLPAVKGELSDTVESIYDVIGYHMLVIDRPDLNPRLVEAGRRYIGPTLAALKRFRPQDMQLRQNRKMMLEQWEKLRVALRLTQSDLRETVQDEMAEPSVWHAHLQRVQAGNVL</sequence>
<organism evidence="1 2">
    <name type="scientific">Phlebia brevispora</name>
    <dbReference type="NCBI Taxonomy" id="194682"/>
    <lineage>
        <taxon>Eukaryota</taxon>
        <taxon>Fungi</taxon>
        <taxon>Dikarya</taxon>
        <taxon>Basidiomycota</taxon>
        <taxon>Agaricomycotina</taxon>
        <taxon>Agaricomycetes</taxon>
        <taxon>Polyporales</taxon>
        <taxon>Meruliaceae</taxon>
        <taxon>Phlebia</taxon>
    </lineage>
</organism>
<dbReference type="Proteomes" id="UP001148662">
    <property type="component" value="Unassembled WGS sequence"/>
</dbReference>
<evidence type="ECO:0000313" key="2">
    <source>
        <dbReference type="Proteomes" id="UP001148662"/>
    </source>
</evidence>